<keyword evidence="1" id="KW-0614">Plasmid</keyword>
<sequence length="110" mass="12597">MFNFAVTLAAVSDWTFHLAVSQQPAWNGKREQHFTNWVRHSNSDASVFIDISNEYKHANRNKSSTLARKMMLKAVWPEQDPTFFFNAAKMLKWKMSNGGDLIGVVSEFGK</sequence>
<evidence type="ECO:0000313" key="2">
    <source>
        <dbReference type="Proteomes" id="UP000502415"/>
    </source>
</evidence>
<gene>
    <name evidence="1" type="ORF">HH212_26675</name>
</gene>
<proteinExistence type="predicted"/>
<protein>
    <submittedName>
        <fullName evidence="1">Uncharacterized protein</fullName>
    </submittedName>
</protein>
<dbReference type="Proteomes" id="UP000502415">
    <property type="component" value="Plasmid unnamed1"/>
</dbReference>
<keyword evidence="2" id="KW-1185">Reference proteome</keyword>
<geneLocation type="plasmid" evidence="1 2">
    <name>unnamed1</name>
</geneLocation>
<name>A0A7Z2W3B9_9BURK</name>
<dbReference type="RefSeq" id="WP_170205758.1">
    <property type="nucleotide sequence ID" value="NZ_CP051686.1"/>
</dbReference>
<dbReference type="KEGG" id="mfy:HH212_26675"/>
<dbReference type="AlphaFoldDB" id="A0A7Z2W3B9"/>
<dbReference type="EMBL" id="CP051686">
    <property type="protein sequence ID" value="QJE03682.1"/>
    <property type="molecule type" value="Genomic_DNA"/>
</dbReference>
<organism evidence="1 2">
    <name type="scientific">Massilia forsythiae</name>
    <dbReference type="NCBI Taxonomy" id="2728020"/>
    <lineage>
        <taxon>Bacteria</taxon>
        <taxon>Pseudomonadati</taxon>
        <taxon>Pseudomonadota</taxon>
        <taxon>Betaproteobacteria</taxon>
        <taxon>Burkholderiales</taxon>
        <taxon>Oxalobacteraceae</taxon>
        <taxon>Telluria group</taxon>
        <taxon>Massilia</taxon>
    </lineage>
</organism>
<evidence type="ECO:0000313" key="1">
    <source>
        <dbReference type="EMBL" id="QJE03682.1"/>
    </source>
</evidence>
<reference evidence="1 2" key="1">
    <citation type="submission" date="2020-04" db="EMBL/GenBank/DDBJ databases">
        <title>Genome sequencing of novel species.</title>
        <authorList>
            <person name="Heo J."/>
            <person name="Kim S.-J."/>
            <person name="Kim J.-S."/>
            <person name="Hong S.-B."/>
            <person name="Kwon S.-W."/>
        </authorList>
    </citation>
    <scope>NUCLEOTIDE SEQUENCE [LARGE SCALE GENOMIC DNA]</scope>
    <source>
        <strain evidence="1 2">GN2-R2</strain>
        <plasmid evidence="1 2">unnamed1</plasmid>
    </source>
</reference>
<accession>A0A7Z2W3B9</accession>